<proteinExistence type="predicted"/>
<dbReference type="AlphaFoldDB" id="A0A8S9ZVG6"/>
<dbReference type="EMBL" id="JABEBT010000023">
    <property type="protein sequence ID" value="KAF7637137.1"/>
    <property type="molecule type" value="Genomic_DNA"/>
</dbReference>
<reference evidence="1" key="1">
    <citation type="journal article" date="2020" name="Ecol. Evol.">
        <title>Genome structure and content of the rice root-knot nematode (Meloidogyne graminicola).</title>
        <authorList>
            <person name="Phan N.T."/>
            <person name="Danchin E.G.J."/>
            <person name="Klopp C."/>
            <person name="Perfus-Barbeoch L."/>
            <person name="Kozlowski D.K."/>
            <person name="Koutsovoulos G.D."/>
            <person name="Lopez-Roques C."/>
            <person name="Bouchez O."/>
            <person name="Zahm M."/>
            <person name="Besnard G."/>
            <person name="Bellafiore S."/>
        </authorList>
    </citation>
    <scope>NUCLEOTIDE SEQUENCE</scope>
    <source>
        <strain evidence="1">VN-18</strain>
    </source>
</reference>
<gene>
    <name evidence="1" type="ORF">Mgra_00003525</name>
</gene>
<evidence type="ECO:0000313" key="2">
    <source>
        <dbReference type="Proteomes" id="UP000605970"/>
    </source>
</evidence>
<dbReference type="Proteomes" id="UP000605970">
    <property type="component" value="Unassembled WGS sequence"/>
</dbReference>
<comment type="caution">
    <text evidence="1">The sequence shown here is derived from an EMBL/GenBank/DDBJ whole genome shotgun (WGS) entry which is preliminary data.</text>
</comment>
<dbReference type="OrthoDB" id="5512589at2759"/>
<name>A0A8S9ZVG6_9BILA</name>
<organism evidence="1 2">
    <name type="scientific">Meloidogyne graminicola</name>
    <dbReference type="NCBI Taxonomy" id="189291"/>
    <lineage>
        <taxon>Eukaryota</taxon>
        <taxon>Metazoa</taxon>
        <taxon>Ecdysozoa</taxon>
        <taxon>Nematoda</taxon>
        <taxon>Chromadorea</taxon>
        <taxon>Rhabditida</taxon>
        <taxon>Tylenchina</taxon>
        <taxon>Tylenchomorpha</taxon>
        <taxon>Tylenchoidea</taxon>
        <taxon>Meloidogynidae</taxon>
        <taxon>Meloidogyninae</taxon>
        <taxon>Meloidogyne</taxon>
    </lineage>
</organism>
<protein>
    <submittedName>
        <fullName evidence="1">Uncharacterized protein</fullName>
    </submittedName>
</protein>
<keyword evidence="2" id="KW-1185">Reference proteome</keyword>
<accession>A0A8S9ZVG6</accession>
<evidence type="ECO:0000313" key="1">
    <source>
        <dbReference type="EMBL" id="KAF7637137.1"/>
    </source>
</evidence>
<sequence>MKHTSEVYALHIEDVIYTGILAEKGNVSRFDHAPYHFRDGSVCFLIDFKIK</sequence>